<keyword evidence="1" id="KW-0521">NADP</keyword>
<comment type="function">
    <text evidence="1">Catalyzes the epimerization of the S- and R-forms of NAD(P)HX, a damaged form of NAD(P)H that is a result of enzymatic or heat-dependent hydration. This is a prerequisite for the S-specific NAD(P)H-hydrate dehydratase to allow the repair of both epimers of NAD(P)HX.</text>
</comment>
<reference evidence="3 4" key="1">
    <citation type="submission" date="2018-11" db="EMBL/GenBank/DDBJ databases">
        <title>Genome sequencing and assembly of Anaerosphaera sp. nov., GS7-6-2.</title>
        <authorList>
            <person name="Rettenmaier R."/>
            <person name="Liebl W."/>
            <person name="Zverlov V."/>
        </authorList>
    </citation>
    <scope>NUCLEOTIDE SEQUENCE [LARGE SCALE GENOMIC DNA]</scope>
    <source>
        <strain evidence="3 4">GS7-6-2</strain>
    </source>
</reference>
<comment type="similarity">
    <text evidence="1">Belongs to the NnrE/AIBP family.</text>
</comment>
<dbReference type="OrthoDB" id="9806925at2"/>
<dbReference type="RefSeq" id="WP_127722724.1">
    <property type="nucleotide sequence ID" value="NZ_RLIH01000001.1"/>
</dbReference>
<organism evidence="3 4">
    <name type="scientific">Anaerosphaera multitolerans</name>
    <dbReference type="NCBI Taxonomy" id="2487351"/>
    <lineage>
        <taxon>Bacteria</taxon>
        <taxon>Bacillati</taxon>
        <taxon>Bacillota</taxon>
        <taxon>Tissierellia</taxon>
        <taxon>Tissierellales</taxon>
        <taxon>Peptoniphilaceae</taxon>
        <taxon>Anaerosphaera</taxon>
    </lineage>
</organism>
<evidence type="ECO:0000313" key="3">
    <source>
        <dbReference type="EMBL" id="RVU55726.1"/>
    </source>
</evidence>
<accession>A0A437S9C6</accession>
<keyword evidence="1" id="KW-0520">NAD</keyword>
<keyword evidence="1" id="KW-0547">Nucleotide-binding</keyword>
<dbReference type="EMBL" id="RLIH01000001">
    <property type="protein sequence ID" value="RVU55726.1"/>
    <property type="molecule type" value="Genomic_DNA"/>
</dbReference>
<feature type="binding site" evidence="1">
    <location>
        <position position="122"/>
    </location>
    <ligand>
        <name>K(+)</name>
        <dbReference type="ChEBI" id="CHEBI:29103"/>
    </ligand>
</feature>
<comment type="catalytic activity">
    <reaction evidence="1">
        <text>(6R)-NADHX = (6S)-NADHX</text>
        <dbReference type="Rhea" id="RHEA:32215"/>
        <dbReference type="ChEBI" id="CHEBI:64074"/>
        <dbReference type="ChEBI" id="CHEBI:64075"/>
        <dbReference type="EC" id="5.1.99.6"/>
    </reaction>
</comment>
<feature type="binding site" evidence="1">
    <location>
        <position position="53"/>
    </location>
    <ligand>
        <name>K(+)</name>
        <dbReference type="ChEBI" id="CHEBI:29103"/>
    </ligand>
</feature>
<dbReference type="NCBIfam" id="TIGR00197">
    <property type="entry name" value="yjeF_nterm"/>
    <property type="match status" value="1"/>
</dbReference>
<feature type="binding site" evidence="1">
    <location>
        <begin position="52"/>
        <end position="56"/>
    </location>
    <ligand>
        <name>(6S)-NADPHX</name>
        <dbReference type="ChEBI" id="CHEBI:64076"/>
    </ligand>
</feature>
<evidence type="ECO:0000259" key="2">
    <source>
        <dbReference type="PROSITE" id="PS51385"/>
    </source>
</evidence>
<feature type="binding site" evidence="1">
    <location>
        <position position="155"/>
    </location>
    <ligand>
        <name>(6S)-NADPHX</name>
        <dbReference type="ChEBI" id="CHEBI:64076"/>
    </ligand>
</feature>
<sequence>MSLLREEMFEIDRRATEIHKIRPILLMENVALGIFNEINKYDSYTIVCGNGNNGGDGVALARHLLIDKRDVDIFIMGEPQSEELIENLEILRTFTNNIYKLNEEEDLVKLVDSLEVNEVTVDCIFGIGLCRDVRGIFEKVIEEINRHSNYIISIDIPSGVEANTGEVLNTSVIANETMTVYEIKKGMVDNELCGKVTTIYLGVPGL</sequence>
<evidence type="ECO:0000313" key="4">
    <source>
        <dbReference type="Proteomes" id="UP000288812"/>
    </source>
</evidence>
<dbReference type="Pfam" id="PF03853">
    <property type="entry name" value="YjeF_N"/>
    <property type="match status" value="1"/>
</dbReference>
<name>A0A437S9C6_9FIRM</name>
<keyword evidence="4" id="KW-1185">Reference proteome</keyword>
<comment type="caution">
    <text evidence="1">Lacks conserved residue(s) required for the propagation of feature annotation.</text>
</comment>
<protein>
    <recommendedName>
        <fullName evidence="1">NAD(P)H-hydrate epimerase</fullName>
        <ecNumber evidence="1">5.1.99.6</ecNumber>
    </recommendedName>
    <alternativeName>
        <fullName evidence="1">NAD(P)HX epimerase</fullName>
    </alternativeName>
</protein>
<dbReference type="Gene3D" id="3.40.50.10260">
    <property type="entry name" value="YjeF N-terminal domain"/>
    <property type="match status" value="1"/>
</dbReference>
<comment type="cofactor">
    <cofactor evidence="1">
        <name>K(+)</name>
        <dbReference type="ChEBI" id="CHEBI:29103"/>
    </cofactor>
    <text evidence="1">Binds 1 potassium ion per subunit.</text>
</comment>
<feature type="domain" description="YjeF N-terminal" evidence="2">
    <location>
        <begin position="8"/>
        <end position="206"/>
    </location>
</feature>
<dbReference type="PROSITE" id="PS51385">
    <property type="entry name" value="YJEF_N"/>
    <property type="match status" value="1"/>
</dbReference>
<feature type="binding site" evidence="1">
    <location>
        <position position="158"/>
    </location>
    <ligand>
        <name>K(+)</name>
        <dbReference type="ChEBI" id="CHEBI:29103"/>
    </ligand>
</feature>
<comment type="catalytic activity">
    <reaction evidence="1">
        <text>(6R)-NADPHX = (6S)-NADPHX</text>
        <dbReference type="Rhea" id="RHEA:32227"/>
        <dbReference type="ChEBI" id="CHEBI:64076"/>
        <dbReference type="ChEBI" id="CHEBI:64077"/>
        <dbReference type="EC" id="5.1.99.6"/>
    </reaction>
</comment>
<feature type="binding site" evidence="1">
    <location>
        <begin position="126"/>
        <end position="132"/>
    </location>
    <ligand>
        <name>(6S)-NADPHX</name>
        <dbReference type="ChEBI" id="CHEBI:64076"/>
    </ligand>
</feature>
<keyword evidence="1 3" id="KW-0413">Isomerase</keyword>
<dbReference type="GO" id="GO:0046872">
    <property type="term" value="F:metal ion binding"/>
    <property type="evidence" value="ECO:0007669"/>
    <property type="project" value="UniProtKB-KW"/>
</dbReference>
<dbReference type="Proteomes" id="UP000288812">
    <property type="component" value="Unassembled WGS sequence"/>
</dbReference>
<proteinExistence type="inferred from homology"/>
<gene>
    <name evidence="1" type="primary">nnrE</name>
    <name evidence="3" type="ORF">EF514_00490</name>
</gene>
<dbReference type="InterPro" id="IPR004443">
    <property type="entry name" value="YjeF_N_dom"/>
</dbReference>
<dbReference type="EC" id="5.1.99.6" evidence="1"/>
<comment type="caution">
    <text evidence="3">The sequence shown here is derived from an EMBL/GenBank/DDBJ whole genome shotgun (WGS) entry which is preliminary data.</text>
</comment>
<dbReference type="SUPFAM" id="SSF64153">
    <property type="entry name" value="YjeF N-terminal domain-like"/>
    <property type="match status" value="1"/>
</dbReference>
<dbReference type="AlphaFoldDB" id="A0A437S9C6"/>
<dbReference type="InterPro" id="IPR036652">
    <property type="entry name" value="YjeF_N_dom_sf"/>
</dbReference>
<keyword evidence="1" id="KW-0630">Potassium</keyword>
<evidence type="ECO:0000256" key="1">
    <source>
        <dbReference type="HAMAP-Rule" id="MF_01966"/>
    </source>
</evidence>
<keyword evidence="1" id="KW-0479">Metal-binding</keyword>
<dbReference type="GO" id="GO:0052856">
    <property type="term" value="F:NAD(P)HX epimerase activity"/>
    <property type="evidence" value="ECO:0007669"/>
    <property type="project" value="UniProtKB-UniRule"/>
</dbReference>
<dbReference type="HAMAP" id="MF_01966">
    <property type="entry name" value="NADHX_epimerase"/>
    <property type="match status" value="1"/>
</dbReference>
<dbReference type="GO" id="GO:0000166">
    <property type="term" value="F:nucleotide binding"/>
    <property type="evidence" value="ECO:0007669"/>
    <property type="project" value="UniProtKB-KW"/>
</dbReference>